<evidence type="ECO:0000313" key="4">
    <source>
        <dbReference type="EMBL" id="KAF3423894.1"/>
    </source>
</evidence>
<proteinExistence type="predicted"/>
<evidence type="ECO:0000256" key="2">
    <source>
        <dbReference type="ARBA" id="ARBA00022737"/>
    </source>
</evidence>
<dbReference type="InterPro" id="IPR003591">
    <property type="entry name" value="Leu-rich_rpt_typical-subtyp"/>
</dbReference>
<dbReference type="InterPro" id="IPR001611">
    <property type="entry name" value="Leu-rich_rpt"/>
</dbReference>
<dbReference type="InterPro" id="IPR050216">
    <property type="entry name" value="LRR_domain-containing"/>
</dbReference>
<gene>
    <name evidence="4" type="ORF">E2986_01185</name>
</gene>
<keyword evidence="5" id="KW-1185">Reference proteome</keyword>
<dbReference type="PROSITE" id="PS51450">
    <property type="entry name" value="LRR"/>
    <property type="match status" value="1"/>
</dbReference>
<dbReference type="SMART" id="SM00369">
    <property type="entry name" value="LRR_TYP"/>
    <property type="match status" value="3"/>
</dbReference>
<feature type="compositionally biased region" description="Polar residues" evidence="3">
    <location>
        <begin position="147"/>
        <end position="156"/>
    </location>
</feature>
<sequence>MLYQTQLNKQQNTTSLEGEPYRRTYHQRMTKEYALPHDRIYTSALCGLKLRPIDYLFHSLMHLLVLKLSTRCTNDKYNSFTISNLEYDMCLLYVQNNAISSPSVMSDLVKDLLSQYYGLGAESSGKRCMSIHRSIENARNEEEKQVTEQASLTNEENTSDEEFQKDEDENRKLSIADESYPRPSRVLDSMEDAYDSDETFDVKDIDFGPNIMCNIFENVLSEQSHEQLPDQLSVGDVPSDYIKPYIEDRETEINEVKDNTKSDLDLSFVEDSFPDNTSEASSTTAKESRKSSKSSINLPPLAPKKEPVCNEIFVDFSSMDLKQFPSEILNNFSQLRMLYLSNNNLVEIPGEVFNVLKYLEWLDVRNNQLSSLPASIKRHMCLQTILLQQNKVENLPLELCTLPNLKTLQVTQNPLVMPPKDIVASGCAAILTFLRIEWNNAHPEERVEPKEKKIEPKLSTILCYQSPRKNKKKLVPLKDVISNKNVSTREKRKSYKPSNRCENKGPNIIVEHRLLWFSKLRELFARQTAILQKVKDETVLKEWRRDKRSYSKAMAKAMKRNEDDIPFGFDIEDYASIFKQNSKLKLVKLNDNIFCRDINKKINELLESLNKLEINTTDEITPRTKQNLFKNEIEKILQFQSEIQNLRKYNDVATLKN</sequence>
<evidence type="ECO:0000256" key="1">
    <source>
        <dbReference type="ARBA" id="ARBA00022614"/>
    </source>
</evidence>
<comment type="caution">
    <text evidence="4">The sequence shown here is derived from an EMBL/GenBank/DDBJ whole genome shotgun (WGS) entry which is preliminary data.</text>
</comment>
<dbReference type="Proteomes" id="UP000655588">
    <property type="component" value="Unassembled WGS sequence"/>
</dbReference>
<keyword evidence="2" id="KW-0677">Repeat</keyword>
<dbReference type="GO" id="GO:0005737">
    <property type="term" value="C:cytoplasm"/>
    <property type="evidence" value="ECO:0007669"/>
    <property type="project" value="TreeGrafter"/>
</dbReference>
<dbReference type="Gene3D" id="3.80.10.10">
    <property type="entry name" value="Ribonuclease Inhibitor"/>
    <property type="match status" value="1"/>
</dbReference>
<evidence type="ECO:0008006" key="6">
    <source>
        <dbReference type="Google" id="ProtNLM"/>
    </source>
</evidence>
<evidence type="ECO:0000256" key="3">
    <source>
        <dbReference type="SAM" id="MobiDB-lite"/>
    </source>
</evidence>
<dbReference type="AlphaFoldDB" id="A0A833RHD7"/>
<reference evidence="4" key="1">
    <citation type="submission" date="2019-11" db="EMBL/GenBank/DDBJ databases">
        <title>The nuclear and mitochondrial genomes of Frieseomelitta varia - a highly eusocial stingless bee (Meliponini) with a permanently sterile worker caste.</title>
        <authorList>
            <person name="Freitas F.C.P."/>
            <person name="Lourenco A.P."/>
            <person name="Nunes F.M.F."/>
            <person name="Paschoal A.R."/>
            <person name="Abreu F.C.P."/>
            <person name="Barbin F.O."/>
            <person name="Bataglia L."/>
            <person name="Cardoso-Junior C.A.M."/>
            <person name="Cervoni M.S."/>
            <person name="Silva S.R."/>
            <person name="Dalarmi F."/>
            <person name="Del Lama M.A."/>
            <person name="Depintor T.S."/>
            <person name="Ferreira K.M."/>
            <person name="Goria P.S."/>
            <person name="Jaskot M.C."/>
            <person name="Lago D.C."/>
            <person name="Luna-Lucena D."/>
            <person name="Moda L.M."/>
            <person name="Nascimento L."/>
            <person name="Pedrino M."/>
            <person name="Rabico F.O."/>
            <person name="Sanches F.C."/>
            <person name="Santos D.E."/>
            <person name="Santos C.G."/>
            <person name="Vieira J."/>
            <person name="Lopes T.F."/>
            <person name="Barchuk A.R."/>
            <person name="Hartfelder K."/>
            <person name="Simoes Z.L.P."/>
            <person name="Bitondi M.M.G."/>
            <person name="Pinheiro D.G."/>
        </authorList>
    </citation>
    <scope>NUCLEOTIDE SEQUENCE</scope>
    <source>
        <strain evidence="4">USP_RPSP 00005682</strain>
        <tissue evidence="4">Whole individual</tissue>
    </source>
</reference>
<dbReference type="EMBL" id="WNWW01000524">
    <property type="protein sequence ID" value="KAF3423894.1"/>
    <property type="molecule type" value="Genomic_DNA"/>
</dbReference>
<feature type="region of interest" description="Disordered" evidence="3">
    <location>
        <begin position="268"/>
        <end position="302"/>
    </location>
</feature>
<protein>
    <recommendedName>
        <fullName evidence="6">Leucine-rich repeat-containing protein 27</fullName>
    </recommendedName>
</protein>
<accession>A0A833RHD7</accession>
<dbReference type="PANTHER" id="PTHR48051">
    <property type="match status" value="1"/>
</dbReference>
<name>A0A833RHD7_9HYME</name>
<dbReference type="PANTHER" id="PTHR48051:SF54">
    <property type="entry name" value="LEUCINE-RICH REPEAT-CONTAINING PROTEIN"/>
    <property type="match status" value="1"/>
</dbReference>
<feature type="compositionally biased region" description="Acidic residues" evidence="3">
    <location>
        <begin position="157"/>
        <end position="167"/>
    </location>
</feature>
<evidence type="ECO:0000313" key="5">
    <source>
        <dbReference type="Proteomes" id="UP000655588"/>
    </source>
</evidence>
<feature type="region of interest" description="Disordered" evidence="3">
    <location>
        <begin position="138"/>
        <end position="188"/>
    </location>
</feature>
<dbReference type="InterPro" id="IPR032675">
    <property type="entry name" value="LRR_dom_sf"/>
</dbReference>
<organism evidence="4 5">
    <name type="scientific">Frieseomelitta varia</name>
    <dbReference type="NCBI Taxonomy" id="561572"/>
    <lineage>
        <taxon>Eukaryota</taxon>
        <taxon>Metazoa</taxon>
        <taxon>Ecdysozoa</taxon>
        <taxon>Arthropoda</taxon>
        <taxon>Hexapoda</taxon>
        <taxon>Insecta</taxon>
        <taxon>Pterygota</taxon>
        <taxon>Neoptera</taxon>
        <taxon>Endopterygota</taxon>
        <taxon>Hymenoptera</taxon>
        <taxon>Apocrita</taxon>
        <taxon>Aculeata</taxon>
        <taxon>Apoidea</taxon>
        <taxon>Anthophila</taxon>
        <taxon>Apidae</taxon>
        <taxon>Frieseomelitta</taxon>
    </lineage>
</organism>
<dbReference type="Pfam" id="PF13855">
    <property type="entry name" value="LRR_8"/>
    <property type="match status" value="1"/>
</dbReference>
<dbReference type="SUPFAM" id="SSF52058">
    <property type="entry name" value="L domain-like"/>
    <property type="match status" value="1"/>
</dbReference>
<keyword evidence="1" id="KW-0433">Leucine-rich repeat</keyword>